<organism evidence="2 3">
    <name type="scientific">Roseateles subflavus</name>
    <dbReference type="NCBI Taxonomy" id="3053353"/>
    <lineage>
        <taxon>Bacteria</taxon>
        <taxon>Pseudomonadati</taxon>
        <taxon>Pseudomonadota</taxon>
        <taxon>Betaproteobacteria</taxon>
        <taxon>Burkholderiales</taxon>
        <taxon>Sphaerotilaceae</taxon>
        <taxon>Roseateles</taxon>
    </lineage>
</organism>
<dbReference type="EMBL" id="JASVDS010000002">
    <property type="protein sequence ID" value="MDL5031575.1"/>
    <property type="molecule type" value="Genomic_DNA"/>
</dbReference>
<accession>A0ABT7LIW6</accession>
<evidence type="ECO:0000259" key="1">
    <source>
        <dbReference type="Pfam" id="PF22302"/>
    </source>
</evidence>
<keyword evidence="3" id="KW-1185">Reference proteome</keyword>
<evidence type="ECO:0000313" key="2">
    <source>
        <dbReference type="EMBL" id="MDL5031575.1"/>
    </source>
</evidence>
<dbReference type="Proteomes" id="UP001238603">
    <property type="component" value="Unassembled WGS sequence"/>
</dbReference>
<name>A0ABT7LIW6_9BURK</name>
<evidence type="ECO:0000313" key="3">
    <source>
        <dbReference type="Proteomes" id="UP001238603"/>
    </source>
</evidence>
<reference evidence="2 3" key="1">
    <citation type="submission" date="2023-06" db="EMBL/GenBank/DDBJ databases">
        <title>Pelomonas sp. APW6 16S ribosomal RNA gene genome sequencing and assembly.</title>
        <authorList>
            <person name="Woo H."/>
        </authorList>
    </citation>
    <scope>NUCLEOTIDE SEQUENCE [LARGE SCALE GENOMIC DNA]</scope>
    <source>
        <strain evidence="2 3">APW6</strain>
    </source>
</reference>
<proteinExistence type="predicted"/>
<protein>
    <recommendedName>
        <fullName evidence="1">DUF6968 domain-containing protein</fullName>
    </recommendedName>
</protein>
<dbReference type="InterPro" id="IPR054241">
    <property type="entry name" value="DUF6968"/>
</dbReference>
<dbReference type="Pfam" id="PF22302">
    <property type="entry name" value="DUF6968"/>
    <property type="match status" value="1"/>
</dbReference>
<feature type="domain" description="DUF6968" evidence="1">
    <location>
        <begin position="11"/>
        <end position="91"/>
    </location>
</feature>
<gene>
    <name evidence="2" type="ORF">QRD43_06605</name>
</gene>
<dbReference type="RefSeq" id="WP_285981703.1">
    <property type="nucleotide sequence ID" value="NZ_JASVDS010000002.1"/>
</dbReference>
<sequence length="109" mass="11438">MSTPDTDWLIQRTLQARTAEGACFDLHVGIGSPQPASPDWRCAVTVGPYLEAPAHLVGIDAWQALQLAQQLASDLLADFVAKGGELVWEGAPLDPATLFVRSASAAPGA</sequence>
<comment type="caution">
    <text evidence="2">The sequence shown here is derived from an EMBL/GenBank/DDBJ whole genome shotgun (WGS) entry which is preliminary data.</text>
</comment>